<evidence type="ECO:0000256" key="17">
    <source>
        <dbReference type="ARBA" id="ARBA00023065"/>
    </source>
</evidence>
<evidence type="ECO:0000259" key="23">
    <source>
        <dbReference type="PROSITE" id="PS50846"/>
    </source>
</evidence>
<dbReference type="InterPro" id="IPR006121">
    <property type="entry name" value="HMA_dom"/>
</dbReference>
<keyword evidence="14" id="KW-1278">Translocase</keyword>
<evidence type="ECO:0000256" key="21">
    <source>
        <dbReference type="ARBA" id="ARBA00049289"/>
    </source>
</evidence>
<evidence type="ECO:0000256" key="10">
    <source>
        <dbReference type="ARBA" id="ARBA00022741"/>
    </source>
</evidence>
<dbReference type="CDD" id="cd00371">
    <property type="entry name" value="HMA"/>
    <property type="match status" value="2"/>
</dbReference>
<keyword evidence="10 22" id="KW-0547">Nucleotide-binding</keyword>
<dbReference type="Pfam" id="PF00403">
    <property type="entry name" value="HMA"/>
    <property type="match status" value="2"/>
</dbReference>
<dbReference type="InterPro" id="IPR027256">
    <property type="entry name" value="P-typ_ATPase_IB"/>
</dbReference>
<dbReference type="InterPro" id="IPR001757">
    <property type="entry name" value="P_typ_ATPase"/>
</dbReference>
<dbReference type="KEGG" id="fwa:DCMF_27770"/>
<dbReference type="Proteomes" id="UP000323521">
    <property type="component" value="Chromosome"/>
</dbReference>
<evidence type="ECO:0000256" key="7">
    <source>
        <dbReference type="ARBA" id="ARBA00022692"/>
    </source>
</evidence>
<dbReference type="Pfam" id="PF00702">
    <property type="entry name" value="Hydrolase"/>
    <property type="match status" value="1"/>
</dbReference>
<comment type="similarity">
    <text evidence="2 22">Belongs to the cation transport ATPase (P-type) (TC 3.A.3) family. Type IB subfamily.</text>
</comment>
<feature type="transmembrane region" description="Helical" evidence="22">
    <location>
        <begin position="782"/>
        <end position="802"/>
    </location>
</feature>
<evidence type="ECO:0000256" key="18">
    <source>
        <dbReference type="ARBA" id="ARBA00023136"/>
    </source>
</evidence>
<dbReference type="SFLD" id="SFLDG00002">
    <property type="entry name" value="C1.7:_P-type_atpase_like"/>
    <property type="match status" value="1"/>
</dbReference>
<evidence type="ECO:0000256" key="20">
    <source>
        <dbReference type="ARBA" id="ARBA00033239"/>
    </source>
</evidence>
<dbReference type="InterPro" id="IPR036412">
    <property type="entry name" value="HAD-like_sf"/>
</dbReference>
<evidence type="ECO:0000313" key="25">
    <source>
        <dbReference type="Proteomes" id="UP000323521"/>
    </source>
</evidence>
<dbReference type="NCBIfam" id="TIGR01494">
    <property type="entry name" value="ATPase_P-type"/>
    <property type="match status" value="1"/>
</dbReference>
<dbReference type="FunFam" id="3.30.70.100:FF:000005">
    <property type="entry name" value="Copper-exporting P-type ATPase A"/>
    <property type="match status" value="2"/>
</dbReference>
<dbReference type="InterPro" id="IPR008250">
    <property type="entry name" value="ATPase_P-typ_transduc_dom_A_sf"/>
</dbReference>
<dbReference type="NCBIfam" id="TIGR01525">
    <property type="entry name" value="ATPase-IB_hvy"/>
    <property type="match status" value="1"/>
</dbReference>
<dbReference type="InterPro" id="IPR006122">
    <property type="entry name" value="HMA_Cu_ion-bd"/>
</dbReference>
<evidence type="ECO:0000256" key="8">
    <source>
        <dbReference type="ARBA" id="ARBA00022723"/>
    </source>
</evidence>
<dbReference type="InterPro" id="IPR018303">
    <property type="entry name" value="ATPase_P-typ_P_site"/>
</dbReference>
<keyword evidence="5" id="KW-0813">Transport</keyword>
<dbReference type="SUPFAM" id="SSF81665">
    <property type="entry name" value="Calcium ATPase, transmembrane domain M"/>
    <property type="match status" value="1"/>
</dbReference>
<dbReference type="PRINTS" id="PR00119">
    <property type="entry name" value="CATATPASE"/>
</dbReference>
<evidence type="ECO:0000256" key="12">
    <source>
        <dbReference type="ARBA" id="ARBA00022840"/>
    </source>
</evidence>
<evidence type="ECO:0000256" key="4">
    <source>
        <dbReference type="ARBA" id="ARBA00015102"/>
    </source>
</evidence>
<dbReference type="SUPFAM" id="SSF81653">
    <property type="entry name" value="Calcium ATPase, transduction domain A"/>
    <property type="match status" value="1"/>
</dbReference>
<evidence type="ECO:0000256" key="3">
    <source>
        <dbReference type="ARBA" id="ARBA00012517"/>
    </source>
</evidence>
<dbReference type="GO" id="GO:0043682">
    <property type="term" value="F:P-type divalent copper transporter activity"/>
    <property type="evidence" value="ECO:0007669"/>
    <property type="project" value="TreeGrafter"/>
</dbReference>
<dbReference type="InterPro" id="IPR036163">
    <property type="entry name" value="HMA_dom_sf"/>
</dbReference>
<evidence type="ECO:0000256" key="14">
    <source>
        <dbReference type="ARBA" id="ARBA00022967"/>
    </source>
</evidence>
<comment type="catalytic activity">
    <reaction evidence="21">
        <text>Cu(+)(in) + ATP + H2O = Cu(+)(out) + ADP + phosphate + H(+)</text>
        <dbReference type="Rhea" id="RHEA:25792"/>
        <dbReference type="ChEBI" id="CHEBI:15377"/>
        <dbReference type="ChEBI" id="CHEBI:15378"/>
        <dbReference type="ChEBI" id="CHEBI:30616"/>
        <dbReference type="ChEBI" id="CHEBI:43474"/>
        <dbReference type="ChEBI" id="CHEBI:49552"/>
        <dbReference type="ChEBI" id="CHEBI:456216"/>
        <dbReference type="EC" id="7.2.2.8"/>
    </reaction>
</comment>
<dbReference type="GO" id="GO:0005524">
    <property type="term" value="F:ATP binding"/>
    <property type="evidence" value="ECO:0007669"/>
    <property type="project" value="UniProtKB-UniRule"/>
</dbReference>
<evidence type="ECO:0000256" key="19">
    <source>
        <dbReference type="ARBA" id="ARBA00029719"/>
    </source>
</evidence>
<dbReference type="InterPro" id="IPR023299">
    <property type="entry name" value="ATPase_P-typ_cyto_dom_N"/>
</dbReference>
<reference evidence="24 25" key="1">
    <citation type="submission" date="2016-10" db="EMBL/GenBank/DDBJ databases">
        <title>Complete Genome Sequence of Peptococcaceae strain DCMF.</title>
        <authorList>
            <person name="Edwards R.J."/>
            <person name="Holland S.I."/>
            <person name="Deshpande N.P."/>
            <person name="Wong Y.K."/>
            <person name="Ertan H."/>
            <person name="Manefield M."/>
            <person name="Russell T.L."/>
            <person name="Lee M.J."/>
        </authorList>
    </citation>
    <scope>NUCLEOTIDE SEQUENCE [LARGE SCALE GENOMIC DNA]</scope>
    <source>
        <strain evidence="24 25">DCMF</strain>
    </source>
</reference>
<feature type="transmembrane region" description="Helical" evidence="22">
    <location>
        <begin position="759"/>
        <end position="776"/>
    </location>
</feature>
<evidence type="ECO:0000256" key="2">
    <source>
        <dbReference type="ARBA" id="ARBA00006024"/>
    </source>
</evidence>
<feature type="transmembrane region" description="Helical" evidence="22">
    <location>
        <begin position="263"/>
        <end position="281"/>
    </location>
</feature>
<dbReference type="PROSITE" id="PS01047">
    <property type="entry name" value="HMA_1"/>
    <property type="match status" value="2"/>
</dbReference>
<dbReference type="GO" id="GO:0140581">
    <property type="term" value="F:P-type monovalent copper transporter activity"/>
    <property type="evidence" value="ECO:0007669"/>
    <property type="project" value="UniProtKB-EC"/>
</dbReference>
<protein>
    <recommendedName>
        <fullName evidence="4">Copper-exporting P-type ATPase</fullName>
        <ecNumber evidence="3">7.2.2.8</ecNumber>
    </recommendedName>
    <alternativeName>
        <fullName evidence="19">Copper-exporting P-type ATPase A</fullName>
    </alternativeName>
    <alternativeName>
        <fullName evidence="20">Cu(+)-exporting ATPase</fullName>
    </alternativeName>
</protein>
<organism evidence="24 25">
    <name type="scientific">Formimonas warabiya</name>
    <dbReference type="NCBI Taxonomy" id="1761012"/>
    <lineage>
        <taxon>Bacteria</taxon>
        <taxon>Bacillati</taxon>
        <taxon>Bacillota</taxon>
        <taxon>Clostridia</taxon>
        <taxon>Eubacteriales</taxon>
        <taxon>Peptococcaceae</taxon>
        <taxon>Candidatus Formimonas</taxon>
    </lineage>
</organism>
<evidence type="ECO:0000256" key="5">
    <source>
        <dbReference type="ARBA" id="ARBA00022448"/>
    </source>
</evidence>
<sequence length="807" mass="86539">MDTKKTYTIAGMSCAACAARIEKGLNKVSGVKQANVNFAVEKATVEFDAELVSEEILEETVKNLGYEVIHEKAPTESRVTLKLSGMSCAACAARIEKGLNKIDGVAKAAVNFAAETATVEYNSTQVKVSDLLAAVENLGYHAERAEEVSQDREKEQREKEIKRLRMELIASAVLSSPLILAMLLTLFRIDAAFLHNEYFQLLIATPVQFFIGFRFYRNAFYALRAKSANMDVLIAMGTSAAYFFSLYNVFFQPIMPGMAMKDLYFEAAAVIITLVLLGKYLEAVAKGKTSEAIKKLMGLQAKTARIIRNGQETDIPVEEVEVGDIIVVRPGEKVPVDGKITEGNSSLDESMLTGESLPVEKKAGDTVIGATINKFGTFKFQATKVGKDTALAQIIKMVEDAQGSKAPIQKIADQVSGIFVPAVLGIAILTFLIRYFGIEHGQNITPAIVSAVSVLVIACPCALGLATPTAIMVGTGKGAENGILIKGGEHLEMAYKINAVILDKTGTITKGQPAVTDIISLDGAENDEILLLAAVAEKSSEHPLGVAIYEKGKTELTSVPDPEKFTAIPGRGVSAVVDGKTVYLGTRKLMREKGIPITDAEEVVARLEEEGKTAMLMAVNNMMRAVIAVADTVKEHSQEAIADLQHMGIKVYMITGDNKRTALAIAKQVGIENVLAEVLPEKKAEEVEKLKQSGIIVAMVGDGINDAPALATADVGMAIGTGTDVAMEAADITLMRGDLRAIPAAIKLSRKTIRKIRQNLFWAFIYNIIGIPFAAFGLLNPVIAGGAMAFSSVSVVTNSLSLKRAKI</sequence>
<dbReference type="InterPro" id="IPR023298">
    <property type="entry name" value="ATPase_P-typ_TM_dom_sf"/>
</dbReference>
<dbReference type="FunFam" id="3.40.50.1000:FF:000031">
    <property type="entry name" value="Probable copper-transporting ATPase HMA5"/>
    <property type="match status" value="1"/>
</dbReference>
<keyword evidence="11" id="KW-0187">Copper transport</keyword>
<dbReference type="FunFam" id="2.70.150.10:FF:000020">
    <property type="entry name" value="Copper-exporting P-type ATPase A"/>
    <property type="match status" value="1"/>
</dbReference>
<dbReference type="Gene3D" id="3.30.70.100">
    <property type="match status" value="2"/>
</dbReference>
<keyword evidence="7 22" id="KW-0812">Transmembrane</keyword>
<evidence type="ECO:0000256" key="6">
    <source>
        <dbReference type="ARBA" id="ARBA00022475"/>
    </source>
</evidence>
<proteinExistence type="inferred from homology"/>
<dbReference type="InterPro" id="IPR059000">
    <property type="entry name" value="ATPase_P-type_domA"/>
</dbReference>
<dbReference type="AlphaFoldDB" id="A0A3G1L0N8"/>
<feature type="transmembrane region" description="Helical" evidence="22">
    <location>
        <begin position="228"/>
        <end position="251"/>
    </location>
</feature>
<dbReference type="CDD" id="cd02094">
    <property type="entry name" value="P-type_ATPase_Cu-like"/>
    <property type="match status" value="1"/>
</dbReference>
<dbReference type="InterPro" id="IPR017969">
    <property type="entry name" value="Heavy-metal-associated_CS"/>
</dbReference>
<keyword evidence="9" id="KW-0677">Repeat</keyword>
<name>A0A3G1L0N8_FORW1</name>
<evidence type="ECO:0000256" key="22">
    <source>
        <dbReference type="RuleBase" id="RU362081"/>
    </source>
</evidence>
<dbReference type="NCBIfam" id="TIGR01511">
    <property type="entry name" value="ATPase-IB1_Cu"/>
    <property type="match status" value="1"/>
</dbReference>
<dbReference type="PANTHER" id="PTHR43520">
    <property type="entry name" value="ATP7, ISOFORM B"/>
    <property type="match status" value="1"/>
</dbReference>
<evidence type="ECO:0000256" key="9">
    <source>
        <dbReference type="ARBA" id="ARBA00022737"/>
    </source>
</evidence>
<dbReference type="PANTHER" id="PTHR43520:SF8">
    <property type="entry name" value="P-TYPE CU(+) TRANSPORTER"/>
    <property type="match status" value="1"/>
</dbReference>
<evidence type="ECO:0000256" key="11">
    <source>
        <dbReference type="ARBA" id="ARBA00022796"/>
    </source>
</evidence>
<evidence type="ECO:0000256" key="1">
    <source>
        <dbReference type="ARBA" id="ARBA00004651"/>
    </source>
</evidence>
<dbReference type="OrthoDB" id="9760364at2"/>
<dbReference type="Gene3D" id="3.40.50.1000">
    <property type="entry name" value="HAD superfamily/HAD-like"/>
    <property type="match status" value="1"/>
</dbReference>
<dbReference type="PROSITE" id="PS50846">
    <property type="entry name" value="HMA_2"/>
    <property type="match status" value="2"/>
</dbReference>
<keyword evidence="18 22" id="KW-0472">Membrane</keyword>
<dbReference type="SUPFAM" id="SSF56784">
    <property type="entry name" value="HAD-like"/>
    <property type="match status" value="1"/>
</dbReference>
<evidence type="ECO:0000313" key="24">
    <source>
        <dbReference type="EMBL" id="ATW28045.1"/>
    </source>
</evidence>
<dbReference type="InterPro" id="IPR044492">
    <property type="entry name" value="P_typ_ATPase_HD_dom"/>
</dbReference>
<keyword evidence="25" id="KW-1185">Reference proteome</keyword>
<evidence type="ECO:0000256" key="16">
    <source>
        <dbReference type="ARBA" id="ARBA00023008"/>
    </source>
</evidence>
<feature type="domain" description="HMA" evidence="23">
    <location>
        <begin position="3"/>
        <end position="69"/>
    </location>
</feature>
<dbReference type="Pfam" id="PF00122">
    <property type="entry name" value="E1-E2_ATPase"/>
    <property type="match status" value="1"/>
</dbReference>
<feature type="transmembrane region" description="Helical" evidence="22">
    <location>
        <begin position="168"/>
        <end position="186"/>
    </location>
</feature>
<keyword evidence="15 22" id="KW-1133">Transmembrane helix</keyword>
<dbReference type="SUPFAM" id="SSF55008">
    <property type="entry name" value="HMA, heavy metal-associated domain"/>
    <property type="match status" value="2"/>
</dbReference>
<feature type="transmembrane region" description="Helical" evidence="22">
    <location>
        <begin position="198"/>
        <end position="216"/>
    </location>
</feature>
<dbReference type="Gene3D" id="2.70.150.10">
    <property type="entry name" value="Calcium-transporting ATPase, cytoplasmic transduction domain A"/>
    <property type="match status" value="1"/>
</dbReference>
<dbReference type="GO" id="GO:0005507">
    <property type="term" value="F:copper ion binding"/>
    <property type="evidence" value="ECO:0007669"/>
    <property type="project" value="InterPro"/>
</dbReference>
<accession>A0A3G1L0N8</accession>
<evidence type="ECO:0000256" key="15">
    <source>
        <dbReference type="ARBA" id="ARBA00022989"/>
    </source>
</evidence>
<feature type="domain" description="HMA" evidence="23">
    <location>
        <begin position="77"/>
        <end position="143"/>
    </location>
</feature>
<keyword evidence="16" id="KW-0186">Copper</keyword>
<dbReference type="RefSeq" id="WP_148137451.1">
    <property type="nucleotide sequence ID" value="NZ_CP017634.1"/>
</dbReference>
<dbReference type="PROSITE" id="PS00154">
    <property type="entry name" value="ATPASE_E1_E2"/>
    <property type="match status" value="1"/>
</dbReference>
<keyword evidence="12 22" id="KW-0067">ATP-binding</keyword>
<dbReference type="EC" id="7.2.2.8" evidence="3"/>
<dbReference type="Gene3D" id="3.40.1110.10">
    <property type="entry name" value="Calcium-transporting ATPase, cytoplasmic domain N"/>
    <property type="match status" value="2"/>
</dbReference>
<dbReference type="InterPro" id="IPR023214">
    <property type="entry name" value="HAD_sf"/>
</dbReference>
<keyword evidence="17" id="KW-0406">Ion transport</keyword>
<dbReference type="EMBL" id="CP017634">
    <property type="protein sequence ID" value="ATW28045.1"/>
    <property type="molecule type" value="Genomic_DNA"/>
</dbReference>
<keyword evidence="8 22" id="KW-0479">Metal-binding</keyword>
<dbReference type="GO" id="GO:0016887">
    <property type="term" value="F:ATP hydrolysis activity"/>
    <property type="evidence" value="ECO:0007669"/>
    <property type="project" value="InterPro"/>
</dbReference>
<comment type="subcellular location">
    <subcellularLocation>
        <location evidence="1">Cell membrane</location>
        <topology evidence="1">Multi-pass membrane protein</topology>
    </subcellularLocation>
</comment>
<evidence type="ECO:0000256" key="13">
    <source>
        <dbReference type="ARBA" id="ARBA00022842"/>
    </source>
</evidence>
<keyword evidence="6 22" id="KW-1003">Cell membrane</keyword>
<dbReference type="SFLD" id="SFLDF00027">
    <property type="entry name" value="p-type_atpase"/>
    <property type="match status" value="1"/>
</dbReference>
<feature type="transmembrane region" description="Helical" evidence="22">
    <location>
        <begin position="418"/>
        <end position="438"/>
    </location>
</feature>
<dbReference type="GO" id="GO:0055070">
    <property type="term" value="P:copper ion homeostasis"/>
    <property type="evidence" value="ECO:0007669"/>
    <property type="project" value="TreeGrafter"/>
</dbReference>
<dbReference type="SFLD" id="SFLDS00003">
    <property type="entry name" value="Haloacid_Dehalogenase"/>
    <property type="match status" value="1"/>
</dbReference>
<keyword evidence="13" id="KW-0460">Magnesium</keyword>
<gene>
    <name evidence="24" type="ORF">DCMF_27770</name>
</gene>
<dbReference type="PRINTS" id="PR00942">
    <property type="entry name" value="CUATPASEI"/>
</dbReference>
<feature type="transmembrane region" description="Helical" evidence="22">
    <location>
        <begin position="444"/>
        <end position="467"/>
    </location>
</feature>
<dbReference type="GO" id="GO:0005886">
    <property type="term" value="C:plasma membrane"/>
    <property type="evidence" value="ECO:0007669"/>
    <property type="project" value="UniProtKB-SubCell"/>
</dbReference>
<dbReference type="NCBIfam" id="TIGR00003">
    <property type="entry name" value="copper ion binding protein"/>
    <property type="match status" value="2"/>
</dbReference>